<gene>
    <name evidence="2" type="ORF">SEMRO_547_G164230.1</name>
</gene>
<feature type="transmembrane region" description="Helical" evidence="1">
    <location>
        <begin position="112"/>
        <end position="130"/>
    </location>
</feature>
<feature type="transmembrane region" description="Helical" evidence="1">
    <location>
        <begin position="75"/>
        <end position="92"/>
    </location>
</feature>
<dbReference type="Proteomes" id="UP001153069">
    <property type="component" value="Unassembled WGS sequence"/>
</dbReference>
<proteinExistence type="predicted"/>
<protein>
    <submittedName>
        <fullName evidence="2">Uncharacterized protein</fullName>
    </submittedName>
</protein>
<dbReference type="AlphaFoldDB" id="A0A9N8E1A7"/>
<organism evidence="2 3">
    <name type="scientific">Seminavis robusta</name>
    <dbReference type="NCBI Taxonomy" id="568900"/>
    <lineage>
        <taxon>Eukaryota</taxon>
        <taxon>Sar</taxon>
        <taxon>Stramenopiles</taxon>
        <taxon>Ochrophyta</taxon>
        <taxon>Bacillariophyta</taxon>
        <taxon>Bacillariophyceae</taxon>
        <taxon>Bacillariophycidae</taxon>
        <taxon>Naviculales</taxon>
        <taxon>Naviculaceae</taxon>
        <taxon>Seminavis</taxon>
    </lineage>
</organism>
<reference evidence="2" key="1">
    <citation type="submission" date="2020-06" db="EMBL/GenBank/DDBJ databases">
        <authorList>
            <consortium name="Plant Systems Biology data submission"/>
        </authorList>
    </citation>
    <scope>NUCLEOTIDE SEQUENCE</scope>
    <source>
        <strain evidence="2">D6</strain>
    </source>
</reference>
<keyword evidence="1" id="KW-0812">Transmembrane</keyword>
<keyword evidence="1" id="KW-1133">Transmembrane helix</keyword>
<accession>A0A9N8E1A7</accession>
<feature type="transmembrane region" description="Helical" evidence="1">
    <location>
        <begin position="7"/>
        <end position="25"/>
    </location>
</feature>
<name>A0A9N8E1A7_9STRA</name>
<sequence length="161" mass="17918">MIPTIDTICCVLLGLIMAFFAYGHLTQPEETFEQLFGFPVESPLQAHFVAVLGGNFACISITLLGLGLFQPSSNARKFVLAGYAVLQYYNIMNQYRFPVKGEDDPPESMAEMPIPLLIILMSIALFGVLFGRTDGQRAELVRNKKKAQLYAKHAQKVSKKE</sequence>
<feature type="transmembrane region" description="Helical" evidence="1">
    <location>
        <begin position="45"/>
        <end position="68"/>
    </location>
</feature>
<keyword evidence="3" id="KW-1185">Reference proteome</keyword>
<evidence type="ECO:0000313" key="2">
    <source>
        <dbReference type="EMBL" id="CAB9512643.1"/>
    </source>
</evidence>
<dbReference type="EMBL" id="CAICTM010000546">
    <property type="protein sequence ID" value="CAB9512643.1"/>
    <property type="molecule type" value="Genomic_DNA"/>
</dbReference>
<keyword evidence="1" id="KW-0472">Membrane</keyword>
<evidence type="ECO:0000313" key="3">
    <source>
        <dbReference type="Proteomes" id="UP001153069"/>
    </source>
</evidence>
<comment type="caution">
    <text evidence="2">The sequence shown here is derived from an EMBL/GenBank/DDBJ whole genome shotgun (WGS) entry which is preliminary data.</text>
</comment>
<evidence type="ECO:0000256" key="1">
    <source>
        <dbReference type="SAM" id="Phobius"/>
    </source>
</evidence>